<dbReference type="PANTHER" id="PTHR33164:SF43">
    <property type="entry name" value="HTH-TYPE TRANSCRIPTIONAL REPRESSOR YETL"/>
    <property type="match status" value="1"/>
</dbReference>
<evidence type="ECO:0000259" key="1">
    <source>
        <dbReference type="PROSITE" id="PS50995"/>
    </source>
</evidence>
<name>A0ABY5XZL6_9BACT</name>
<protein>
    <submittedName>
        <fullName evidence="2">MarR family transcriptional regulator</fullName>
    </submittedName>
</protein>
<sequence>MSTENRNSLSTISRIRESANRFIMDRLARNGAEGLAPSHGDVLAVLYRYEDVTMKDIADTIRRTKPTVTVLTDKLERLGFVYREKSRNDSRITYIRLTEQGKRFEPVFENISKELNELLCQGFTAEETGILDALLKKMENNLS</sequence>
<dbReference type="PANTHER" id="PTHR33164">
    <property type="entry name" value="TRANSCRIPTIONAL REGULATOR, MARR FAMILY"/>
    <property type="match status" value="1"/>
</dbReference>
<dbReference type="EMBL" id="CP065938">
    <property type="protein sequence ID" value="UWX05339.1"/>
    <property type="molecule type" value="Genomic_DNA"/>
</dbReference>
<dbReference type="Proteomes" id="UP001058120">
    <property type="component" value="Chromosome"/>
</dbReference>
<evidence type="ECO:0000313" key="2">
    <source>
        <dbReference type="EMBL" id="UWX05339.1"/>
    </source>
</evidence>
<dbReference type="SMART" id="SM00347">
    <property type="entry name" value="HTH_MARR"/>
    <property type="match status" value="1"/>
</dbReference>
<dbReference type="SUPFAM" id="SSF46785">
    <property type="entry name" value="Winged helix' DNA-binding domain"/>
    <property type="match status" value="1"/>
</dbReference>
<feature type="domain" description="HTH marR-type" evidence="1">
    <location>
        <begin position="1"/>
        <end position="140"/>
    </location>
</feature>
<dbReference type="Gene3D" id="1.10.10.10">
    <property type="entry name" value="Winged helix-like DNA-binding domain superfamily/Winged helix DNA-binding domain"/>
    <property type="match status" value="1"/>
</dbReference>
<gene>
    <name evidence="2" type="ORF">JBF11_07745</name>
</gene>
<accession>A0ABY5XZL6</accession>
<dbReference type="Pfam" id="PF12802">
    <property type="entry name" value="MarR_2"/>
    <property type="match status" value="1"/>
</dbReference>
<dbReference type="PRINTS" id="PR00598">
    <property type="entry name" value="HTHMARR"/>
</dbReference>
<reference evidence="2" key="1">
    <citation type="submission" date="2020-12" db="EMBL/GenBank/DDBJ databases">
        <title>Taurinivorans muris gen. nov., sp. nov., fundamental and realized metabolic niche of a ubiquitous sulfidogenic bacterium in the murine intestine.</title>
        <authorList>
            <person name="Ye H."/>
            <person name="Hanson B.T."/>
            <person name="Loy A."/>
        </authorList>
    </citation>
    <scope>NUCLEOTIDE SEQUENCE</scope>
    <source>
        <strain evidence="2">LT0009</strain>
    </source>
</reference>
<dbReference type="InterPro" id="IPR036388">
    <property type="entry name" value="WH-like_DNA-bd_sf"/>
</dbReference>
<proteinExistence type="predicted"/>
<dbReference type="PROSITE" id="PS50995">
    <property type="entry name" value="HTH_MARR_2"/>
    <property type="match status" value="1"/>
</dbReference>
<dbReference type="RefSeq" id="WP_334314915.1">
    <property type="nucleotide sequence ID" value="NZ_CP065938.1"/>
</dbReference>
<dbReference type="InterPro" id="IPR036390">
    <property type="entry name" value="WH_DNA-bd_sf"/>
</dbReference>
<organism evidence="2 3">
    <name type="scientific">Taurinivorans muris</name>
    <dbReference type="NCBI Taxonomy" id="2787751"/>
    <lineage>
        <taxon>Bacteria</taxon>
        <taxon>Pseudomonadati</taxon>
        <taxon>Thermodesulfobacteriota</taxon>
        <taxon>Desulfovibrionia</taxon>
        <taxon>Desulfovibrionales</taxon>
        <taxon>Desulfovibrionaceae</taxon>
        <taxon>Taurinivorans</taxon>
    </lineage>
</organism>
<keyword evidence="3" id="KW-1185">Reference proteome</keyword>
<dbReference type="InterPro" id="IPR039422">
    <property type="entry name" value="MarR/SlyA-like"/>
</dbReference>
<evidence type="ECO:0000313" key="3">
    <source>
        <dbReference type="Proteomes" id="UP001058120"/>
    </source>
</evidence>
<dbReference type="InterPro" id="IPR000835">
    <property type="entry name" value="HTH_MarR-typ"/>
</dbReference>